<evidence type="ECO:0000313" key="2">
    <source>
        <dbReference type="Proteomes" id="UP000022082"/>
    </source>
</evidence>
<proteinExistence type="predicted"/>
<accession>A0A016ARE9</accession>
<sequence length="147" mass="16522">MEINCKYCPKNDGAGTCKIDDCPLLPIIQEIEKMQSFLETTASDNPKELIERLTDINVYLARSGKLLADAKAYQDQVTANIYSQHMEFISRVPATVAIKFVAAQSVTANQLVVWLDRINRTLVHAGDNIRTQISFAKQDMALQRKGY</sequence>
<reference evidence="1 2" key="1">
    <citation type="submission" date="2014-02" db="EMBL/GenBank/DDBJ databases">
        <authorList>
            <person name="Sears C."/>
            <person name="Carroll K."/>
            <person name="Sack B.R."/>
            <person name="Qadri F."/>
            <person name="Myers L.L."/>
            <person name="Chung G.-T."/>
            <person name="Escheverria P."/>
            <person name="Fraser C.M."/>
            <person name="Sadzewicz L."/>
            <person name="Shefchek K.A."/>
            <person name="Tallon L."/>
            <person name="Das S.P."/>
            <person name="Daugherty S."/>
            <person name="Mongodin E.F."/>
        </authorList>
    </citation>
    <scope>NUCLEOTIDE SEQUENCE [LARGE SCALE GENOMIC DNA]</scope>
    <source>
        <strain evidence="1 2">S36L11</strain>
    </source>
</reference>
<evidence type="ECO:0000313" key="1">
    <source>
        <dbReference type="EMBL" id="EXZ30871.1"/>
    </source>
</evidence>
<dbReference type="EMBL" id="JGDJ01000116">
    <property type="protein sequence ID" value="EXZ30871.1"/>
    <property type="molecule type" value="Genomic_DNA"/>
</dbReference>
<comment type="caution">
    <text evidence="1">The sequence shown here is derived from an EMBL/GenBank/DDBJ whole genome shotgun (WGS) entry which is preliminary data.</text>
</comment>
<protein>
    <submittedName>
        <fullName evidence="1">Uncharacterized protein</fullName>
    </submittedName>
</protein>
<dbReference type="AlphaFoldDB" id="A0A016ARE9"/>
<name>A0A016ARE9_BACFG</name>
<organism evidence="1 2">
    <name type="scientific">Bacteroides fragilis str. S36L11</name>
    <dbReference type="NCBI Taxonomy" id="1339327"/>
    <lineage>
        <taxon>Bacteria</taxon>
        <taxon>Pseudomonadati</taxon>
        <taxon>Bacteroidota</taxon>
        <taxon>Bacteroidia</taxon>
        <taxon>Bacteroidales</taxon>
        <taxon>Bacteroidaceae</taxon>
        <taxon>Bacteroides</taxon>
    </lineage>
</organism>
<dbReference type="RefSeq" id="WP_032558063.1">
    <property type="nucleotide sequence ID" value="NZ_JGDJ01000116.1"/>
</dbReference>
<dbReference type="Proteomes" id="UP000022082">
    <property type="component" value="Unassembled WGS sequence"/>
</dbReference>
<gene>
    <name evidence="1" type="ORF">M136_5454</name>
</gene>